<dbReference type="RefSeq" id="WP_042628755.1">
    <property type="nucleotide sequence ID" value="NZ_BSTO01000030.1"/>
</dbReference>
<dbReference type="EMBL" id="CP002581">
    <property type="protein sequence ID" value="AJK50477.1"/>
    <property type="molecule type" value="Genomic_DNA"/>
</dbReference>
<evidence type="ECO:0000313" key="1">
    <source>
        <dbReference type="EMBL" id="AJK50477.1"/>
    </source>
</evidence>
<keyword evidence="2" id="KW-1185">Reference proteome</keyword>
<reference evidence="1 2" key="2">
    <citation type="journal article" date="2016" name="Appl. Microbiol. Biotechnol.">
        <title>Mutations improving production and secretion of extracellular lipase by Burkholderia glumae PG1.</title>
        <authorList>
            <person name="Knapp A."/>
            <person name="Voget S."/>
            <person name="Gao R."/>
            <person name="Zaburannyi N."/>
            <person name="Krysciak D."/>
            <person name="Breuer M."/>
            <person name="Hauer B."/>
            <person name="Streit W.R."/>
            <person name="Muller R."/>
            <person name="Daniel R."/>
            <person name="Jaeger K.E."/>
        </authorList>
    </citation>
    <scope>NUCLEOTIDE SEQUENCE [LARGE SCALE GENOMIC DNA]</scope>
    <source>
        <strain evidence="1 2">PG1</strain>
    </source>
</reference>
<dbReference type="Proteomes" id="UP000031838">
    <property type="component" value="Chromosome 2"/>
</dbReference>
<dbReference type="KEGG" id="bpla:bpln_2g24520"/>
<sequence>MQIDFYAEPVDVDAVCRDLENGDVAVIHTTRPNFQDLHDAVSPLMRGSAILPLSVRDAQGGWHWYLMNGDREPRPLTEVDARVAVAIAAWQAAGRPTPYRVAAVR</sequence>
<dbReference type="KEGG" id="bgp:BGL_2c24210"/>
<protein>
    <submittedName>
        <fullName evidence="1">Uncharacterized protein</fullName>
    </submittedName>
</protein>
<name>A0A0B6RYP9_BURPL</name>
<dbReference type="AlphaFoldDB" id="A0A0B6RYP9"/>
<reference evidence="2" key="1">
    <citation type="submission" date="2011-03" db="EMBL/GenBank/DDBJ databases">
        <authorList>
            <person name="Voget S."/>
            <person name="Streit W.R."/>
            <person name="Jaeger K.E."/>
            <person name="Daniel R."/>
        </authorList>
    </citation>
    <scope>NUCLEOTIDE SEQUENCE [LARGE SCALE GENOMIC DNA]</scope>
    <source>
        <strain evidence="2">PG1</strain>
    </source>
</reference>
<evidence type="ECO:0000313" key="2">
    <source>
        <dbReference type="Proteomes" id="UP000031838"/>
    </source>
</evidence>
<organism evidence="1 2">
    <name type="scientific">Burkholderia plantarii</name>
    <dbReference type="NCBI Taxonomy" id="41899"/>
    <lineage>
        <taxon>Bacteria</taxon>
        <taxon>Pseudomonadati</taxon>
        <taxon>Pseudomonadota</taxon>
        <taxon>Betaproteobacteria</taxon>
        <taxon>Burkholderiales</taxon>
        <taxon>Burkholderiaceae</taxon>
        <taxon>Burkholderia</taxon>
    </lineage>
</organism>
<dbReference type="HOGENOM" id="CLU_2272185_0_0_4"/>
<proteinExistence type="predicted"/>
<gene>
    <name evidence="1" type="ORF">BGL_2c24210</name>
</gene>
<dbReference type="OrthoDB" id="9101035at2"/>
<accession>A0A0B6RYP9</accession>